<comment type="caution">
    <text evidence="1">The sequence shown here is derived from an EMBL/GenBank/DDBJ whole genome shotgun (WGS) entry which is preliminary data.</text>
</comment>
<dbReference type="AlphaFoldDB" id="L9XZ56"/>
<evidence type="ECO:0000313" key="2">
    <source>
        <dbReference type="Proteomes" id="UP000011632"/>
    </source>
</evidence>
<accession>L9XZ56</accession>
<evidence type="ECO:0000313" key="1">
    <source>
        <dbReference type="EMBL" id="ELY67055.1"/>
    </source>
</evidence>
<proteinExistence type="predicted"/>
<gene>
    <name evidence="1" type="ORF">C489_11345</name>
</gene>
<sequence>MIGGYEGSRIGSSEEVRHDSEWIWQMVVNEVSITAHRCESDRKCRRNRHRFHYTKPASTGYLNIVYVLAVTDSTVGCR</sequence>
<name>L9XZ56_9EURY</name>
<dbReference type="EMBL" id="AOID01000031">
    <property type="protein sequence ID" value="ELY67055.1"/>
    <property type="molecule type" value="Genomic_DNA"/>
</dbReference>
<keyword evidence="2" id="KW-1185">Reference proteome</keyword>
<reference evidence="1 2" key="1">
    <citation type="journal article" date="2014" name="PLoS Genet.">
        <title>Phylogenetically driven sequencing of extremely halophilic archaea reveals strategies for static and dynamic osmo-response.</title>
        <authorList>
            <person name="Becker E.A."/>
            <person name="Seitzer P.M."/>
            <person name="Tritt A."/>
            <person name="Larsen D."/>
            <person name="Krusor M."/>
            <person name="Yao A.I."/>
            <person name="Wu D."/>
            <person name="Madern D."/>
            <person name="Eisen J.A."/>
            <person name="Darling A.E."/>
            <person name="Facciotti M.T."/>
        </authorList>
    </citation>
    <scope>NUCLEOTIDE SEQUENCE [LARGE SCALE GENOMIC DNA]</scope>
    <source>
        <strain evidence="1 2">JCM 10478</strain>
    </source>
</reference>
<dbReference type="Proteomes" id="UP000011632">
    <property type="component" value="Unassembled WGS sequence"/>
</dbReference>
<organism evidence="1 2">
    <name type="scientific">Natrinema versiforme JCM 10478</name>
    <dbReference type="NCBI Taxonomy" id="1227496"/>
    <lineage>
        <taxon>Archaea</taxon>
        <taxon>Methanobacteriati</taxon>
        <taxon>Methanobacteriota</taxon>
        <taxon>Stenosarchaea group</taxon>
        <taxon>Halobacteria</taxon>
        <taxon>Halobacteriales</taxon>
        <taxon>Natrialbaceae</taxon>
        <taxon>Natrinema</taxon>
    </lineage>
</organism>
<protein>
    <submittedName>
        <fullName evidence="1">Uncharacterized protein</fullName>
    </submittedName>
</protein>